<protein>
    <submittedName>
        <fullName evidence="1">Uncharacterized protein</fullName>
    </submittedName>
</protein>
<proteinExistence type="predicted"/>
<keyword evidence="2" id="KW-1185">Reference proteome</keyword>
<dbReference type="InParanoid" id="A0A0D2JQ09"/>
<evidence type="ECO:0000313" key="2">
    <source>
        <dbReference type="Proteomes" id="UP000032233"/>
    </source>
</evidence>
<reference evidence="1 2" key="1">
    <citation type="submission" date="2013-11" db="EMBL/GenBank/DDBJ databases">
        <title>Metagenomic analysis of a methanogenic consortium involved in long chain n-alkane degradation.</title>
        <authorList>
            <person name="Davidova I.A."/>
            <person name="Callaghan A.V."/>
            <person name="Wawrik B."/>
            <person name="Pruitt S."/>
            <person name="Marks C."/>
            <person name="Duncan K.E."/>
            <person name="Suflita J.M."/>
        </authorList>
    </citation>
    <scope>NUCLEOTIDE SEQUENCE [LARGE SCALE GENOMIC DNA]</scope>
    <source>
        <strain evidence="1 2">SPR</strain>
    </source>
</reference>
<comment type="caution">
    <text evidence="1">The sequence shown here is derived from an EMBL/GenBank/DDBJ whole genome shotgun (WGS) entry which is preliminary data.</text>
</comment>
<dbReference type="Proteomes" id="UP000032233">
    <property type="component" value="Unassembled WGS sequence"/>
</dbReference>
<name>A0A0D2JQ09_9BACT</name>
<evidence type="ECO:0000313" key="1">
    <source>
        <dbReference type="EMBL" id="KIX11555.1"/>
    </source>
</evidence>
<gene>
    <name evidence="1" type="ORF">X474_24305</name>
</gene>
<accession>A0A0D2JQ09</accession>
<dbReference type="EMBL" id="AZAC01000056">
    <property type="protein sequence ID" value="KIX11555.1"/>
    <property type="molecule type" value="Genomic_DNA"/>
</dbReference>
<organism evidence="1 2">
    <name type="scientific">Dethiosulfatarculus sandiegensis</name>
    <dbReference type="NCBI Taxonomy" id="1429043"/>
    <lineage>
        <taxon>Bacteria</taxon>
        <taxon>Pseudomonadati</taxon>
        <taxon>Thermodesulfobacteriota</taxon>
        <taxon>Desulfarculia</taxon>
        <taxon>Desulfarculales</taxon>
        <taxon>Desulfarculaceae</taxon>
        <taxon>Dethiosulfatarculus</taxon>
    </lineage>
</organism>
<sequence length="98" mass="11347">MIRLYRAVFLCHSQSGRFLEIKGNGIQHELQATLAVPRYLALAMRWSFPKAFSTRPLKRLMARLPFRSASDNGRFLKVLYMMPSNRPSSKSALLYSWP</sequence>
<dbReference type="AlphaFoldDB" id="A0A0D2JQ09"/>